<evidence type="ECO:0000313" key="1">
    <source>
        <dbReference type="EMBL" id="ODJ85711.1"/>
    </source>
</evidence>
<reference evidence="1 2" key="1">
    <citation type="submission" date="2016-06" db="EMBL/GenBank/DDBJ databases">
        <title>Genome sequence of endosymbiont of Candidatus Endolucinida thiodiazotropha.</title>
        <authorList>
            <person name="Poehlein A."/>
            <person name="Koenig S."/>
            <person name="Heiden S.E."/>
            <person name="Thuermer A."/>
            <person name="Voget S."/>
            <person name="Daniel R."/>
            <person name="Markert S."/>
            <person name="Gros O."/>
            <person name="Schweder T."/>
        </authorList>
    </citation>
    <scope>NUCLEOTIDE SEQUENCE [LARGE SCALE GENOMIC DNA]</scope>
    <source>
        <strain evidence="1 2">COS</strain>
    </source>
</reference>
<organism evidence="1 2">
    <name type="scientific">Candidatus Thiodiazotropha endolucinida</name>
    <dbReference type="NCBI Taxonomy" id="1655433"/>
    <lineage>
        <taxon>Bacteria</taxon>
        <taxon>Pseudomonadati</taxon>
        <taxon>Pseudomonadota</taxon>
        <taxon>Gammaproteobacteria</taxon>
        <taxon>Chromatiales</taxon>
        <taxon>Sedimenticolaceae</taxon>
        <taxon>Candidatus Thiodiazotropha</taxon>
    </lineage>
</organism>
<keyword evidence="2" id="KW-1185">Reference proteome</keyword>
<name>A0A7Z0VI94_9GAMM</name>
<protein>
    <submittedName>
        <fullName evidence="1">Uncharacterized protein</fullName>
    </submittedName>
</protein>
<comment type="caution">
    <text evidence="1">The sequence shown here is derived from an EMBL/GenBank/DDBJ whole genome shotgun (WGS) entry which is preliminary data.</text>
</comment>
<sequence>MAALVPAVTDQLPAGLALVKHPFPLSQQNLQKVRESRQAVPLTLSDQASRVLRRGVDGHGFRGCAQNRGYDGRYQVLKRIDGYPICR</sequence>
<gene>
    <name evidence="1" type="ORF">CODIS_40900</name>
</gene>
<dbReference type="EMBL" id="MARB01000039">
    <property type="protein sequence ID" value="ODJ85711.1"/>
    <property type="molecule type" value="Genomic_DNA"/>
</dbReference>
<dbReference type="Proteomes" id="UP000094769">
    <property type="component" value="Unassembled WGS sequence"/>
</dbReference>
<proteinExistence type="predicted"/>
<evidence type="ECO:0000313" key="2">
    <source>
        <dbReference type="Proteomes" id="UP000094769"/>
    </source>
</evidence>
<dbReference type="AlphaFoldDB" id="A0A7Z0VI94"/>
<accession>A0A7Z0VI94</accession>